<reference evidence="3 4" key="1">
    <citation type="journal article" date="2014" name="Genome Announc.">
        <title>Genome Sequence of Afipia felis Strain 76713, Isolated in Hospital Water Using an Amoeba Co-Culture Procedure.</title>
        <authorList>
            <person name="Benamar S."/>
            <person name="La Scola B."/>
            <person name="Croce O."/>
        </authorList>
    </citation>
    <scope>NUCLEOTIDE SEQUENCE [LARGE SCALE GENOMIC DNA]</scope>
    <source>
        <strain evidence="3 4">76713</strain>
    </source>
</reference>
<evidence type="ECO:0008006" key="5">
    <source>
        <dbReference type="Google" id="ProtNLM"/>
    </source>
</evidence>
<feature type="chain" id="PRO_5001860902" description="Porin" evidence="2">
    <location>
        <begin position="26"/>
        <end position="87"/>
    </location>
</feature>
<evidence type="ECO:0000313" key="4">
    <source>
        <dbReference type="Proteomes" id="UP000035762"/>
    </source>
</evidence>
<evidence type="ECO:0000313" key="3">
    <source>
        <dbReference type="EMBL" id="CEG08469.1"/>
    </source>
</evidence>
<comment type="caution">
    <text evidence="3">The sequence shown here is derived from an EMBL/GenBank/DDBJ whole genome shotgun (WGS) entry which is preliminary data.</text>
</comment>
<dbReference type="EMBL" id="CCAZ020000001">
    <property type="protein sequence ID" value="CEG08469.1"/>
    <property type="molecule type" value="Genomic_DNA"/>
</dbReference>
<evidence type="ECO:0000256" key="1">
    <source>
        <dbReference type="SAM" id="MobiDB-lite"/>
    </source>
</evidence>
<accession>A0A090MS92</accession>
<feature type="region of interest" description="Disordered" evidence="1">
    <location>
        <begin position="25"/>
        <end position="53"/>
    </location>
</feature>
<dbReference type="PROSITE" id="PS51257">
    <property type="entry name" value="PROKAR_LIPOPROTEIN"/>
    <property type="match status" value="1"/>
</dbReference>
<keyword evidence="2" id="KW-0732">Signal</keyword>
<keyword evidence="4" id="KW-1185">Reference proteome</keyword>
<sequence length="87" mass="9185">MPRKPFLTVSLAALLALACTASASAQQQQQKHKPRKHPAHEATTTLTPRAPSHNPCAQYGAGFVRAADSNTCIRIGGYVGVEAGGRF</sequence>
<gene>
    <name evidence="3" type="ORF">BN961_01884</name>
</gene>
<dbReference type="Proteomes" id="UP000035762">
    <property type="component" value="Unassembled WGS sequence"/>
</dbReference>
<proteinExistence type="predicted"/>
<evidence type="ECO:0000256" key="2">
    <source>
        <dbReference type="SAM" id="SignalP"/>
    </source>
</evidence>
<feature type="signal peptide" evidence="2">
    <location>
        <begin position="1"/>
        <end position="25"/>
    </location>
</feature>
<name>A0A090MS92_AFIFE</name>
<dbReference type="OrthoDB" id="8255413at2"/>
<organism evidence="3 4">
    <name type="scientific">Afipia felis</name>
    <name type="common">Cat scratch disease bacillus</name>
    <dbReference type="NCBI Taxonomy" id="1035"/>
    <lineage>
        <taxon>Bacteria</taxon>
        <taxon>Pseudomonadati</taxon>
        <taxon>Pseudomonadota</taxon>
        <taxon>Alphaproteobacteria</taxon>
        <taxon>Hyphomicrobiales</taxon>
        <taxon>Nitrobacteraceae</taxon>
        <taxon>Afipia</taxon>
    </lineage>
</organism>
<protein>
    <recommendedName>
        <fullName evidence="5">Porin</fullName>
    </recommendedName>
</protein>
<dbReference type="AlphaFoldDB" id="A0A090MS92"/>
<dbReference type="RefSeq" id="WP_048756353.1">
    <property type="nucleotide sequence ID" value="NZ_CCAZ020000001.1"/>
</dbReference>